<evidence type="ECO:0000313" key="1">
    <source>
        <dbReference type="EMBL" id="SHF92530.1"/>
    </source>
</evidence>
<dbReference type="InterPro" id="IPR021831">
    <property type="entry name" value="ParD-like"/>
</dbReference>
<protein>
    <submittedName>
        <fullName evidence="1">ParD-like antitoxin of type II toxin-antitoxin system</fullName>
    </submittedName>
</protein>
<accession>A0A1M5FLY2</accession>
<dbReference type="RefSeq" id="WP_072858936.1">
    <property type="nucleotide sequence ID" value="NZ_FQUE01000022.1"/>
</dbReference>
<dbReference type="AlphaFoldDB" id="A0A1M5FLY2"/>
<keyword evidence="2" id="KW-1185">Reference proteome</keyword>
<dbReference type="Proteomes" id="UP000183987">
    <property type="component" value="Unassembled WGS sequence"/>
</dbReference>
<sequence>MPETFDIDAVRLSQARAAAKRSGRSLAEQIAYWIWLGQAVDESPEFDVKRLQTTLPENLTALESAVFLSYLEEATSHPTKEAEAFFEDRRRRGLGVGLDENGHLVRQKPAT</sequence>
<organism evidence="1 2">
    <name type="scientific">Loktanella atrilutea</name>
    <dbReference type="NCBI Taxonomy" id="366533"/>
    <lineage>
        <taxon>Bacteria</taxon>
        <taxon>Pseudomonadati</taxon>
        <taxon>Pseudomonadota</taxon>
        <taxon>Alphaproteobacteria</taxon>
        <taxon>Rhodobacterales</taxon>
        <taxon>Roseobacteraceae</taxon>
        <taxon>Loktanella</taxon>
    </lineage>
</organism>
<reference evidence="2" key="1">
    <citation type="submission" date="2016-11" db="EMBL/GenBank/DDBJ databases">
        <authorList>
            <person name="Varghese N."/>
            <person name="Submissions S."/>
        </authorList>
    </citation>
    <scope>NUCLEOTIDE SEQUENCE [LARGE SCALE GENOMIC DNA]</scope>
    <source>
        <strain evidence="2">DSM 29326</strain>
    </source>
</reference>
<dbReference type="EMBL" id="FQUE01000022">
    <property type="protein sequence ID" value="SHF92530.1"/>
    <property type="molecule type" value="Genomic_DNA"/>
</dbReference>
<evidence type="ECO:0000313" key="2">
    <source>
        <dbReference type="Proteomes" id="UP000183987"/>
    </source>
</evidence>
<dbReference type="Pfam" id="PF11903">
    <property type="entry name" value="ParD_like"/>
    <property type="match status" value="1"/>
</dbReference>
<name>A0A1M5FLY2_LOKAT</name>
<proteinExistence type="predicted"/>
<gene>
    <name evidence="1" type="ORF">SAMN05444339_12219</name>
</gene>